<gene>
    <name evidence="5" type="ORF">OSTLU_89214</name>
</gene>
<evidence type="ECO:0000256" key="4">
    <source>
        <dbReference type="SAM" id="MobiDB-lite"/>
    </source>
</evidence>
<dbReference type="OMA" id="RWSEVKV"/>
<feature type="compositionally biased region" description="Basic and acidic residues" evidence="4">
    <location>
        <begin position="343"/>
        <end position="352"/>
    </location>
</feature>
<sequence length="445" mass="48711">MKTLTPELASARTIGDACALKACSLNAVEDDVLARAETTSGAIKKLDVSENALSDLSGVRSTSLTWFSCANNVLKSDALAALGQNCPRIRTLNVSGNDGLRTLRGVENMHALAALIAKECGLRDIDHVRGLKELNTLACAECELRDVGDALSESPALRKVNLSKNALSKLGIDALQSSRGLRELRVAHNELKTIPPCVAKTPNLRILDVGYNKISDWGDLSALRELNRLEQLTLRGCPIANDPEYAEKITRMCPGLKLLDGRKPRDARGRPPERADATSDDELDDIDPEEKSKKRKKVKDSVKGRDGEKDDDGGGGESERSFVELFVAKNKGKVLDGDGAVATHEEEKDPTKRTGLIGVFENKDLKRKGPCGSAAFKALLKNDAGTGLNAGTWDEDDVTMQKTKKKKKEGTTDSTEKKKKKKKDLREMTPEERKEHLRMQRKRGY</sequence>
<dbReference type="EMBL" id="CP000594">
    <property type="protein sequence ID" value="ABO99823.1"/>
    <property type="molecule type" value="Genomic_DNA"/>
</dbReference>
<dbReference type="AlphaFoldDB" id="A4S7Y5"/>
<evidence type="ECO:0000313" key="6">
    <source>
        <dbReference type="Proteomes" id="UP000001568"/>
    </source>
</evidence>
<accession>A4S7Y5</accession>
<keyword evidence="6" id="KW-1185">Reference proteome</keyword>
<proteinExistence type="predicted"/>
<feature type="compositionally biased region" description="Basic and acidic residues" evidence="4">
    <location>
        <begin position="259"/>
        <end position="277"/>
    </location>
</feature>
<dbReference type="STRING" id="436017.A4S7Y5"/>
<feature type="compositionally biased region" description="Basic and acidic residues" evidence="4">
    <location>
        <begin position="299"/>
        <end position="308"/>
    </location>
</feature>
<dbReference type="KEGG" id="olu:OSTLU_89214"/>
<evidence type="ECO:0000256" key="2">
    <source>
        <dbReference type="ARBA" id="ARBA00022614"/>
    </source>
</evidence>
<dbReference type="InterPro" id="IPR050836">
    <property type="entry name" value="SDS22/Internalin_LRR"/>
</dbReference>
<dbReference type="GeneID" id="5005443"/>
<dbReference type="PANTHER" id="PTHR46652:SF7">
    <property type="entry name" value="LEUCINE-RICH REPEAT AND IQ DOMAIN-CONTAINING PROTEIN 1"/>
    <property type="match status" value="1"/>
</dbReference>
<dbReference type="HOGENOM" id="CLU_615934_0_0_1"/>
<dbReference type="SUPFAM" id="SSF52047">
    <property type="entry name" value="RNI-like"/>
    <property type="match status" value="1"/>
</dbReference>
<dbReference type="PROSITE" id="PS51450">
    <property type="entry name" value="LRR"/>
    <property type="match status" value="1"/>
</dbReference>
<organism evidence="5 6">
    <name type="scientific">Ostreococcus lucimarinus (strain CCE9901)</name>
    <dbReference type="NCBI Taxonomy" id="436017"/>
    <lineage>
        <taxon>Eukaryota</taxon>
        <taxon>Viridiplantae</taxon>
        <taxon>Chlorophyta</taxon>
        <taxon>Mamiellophyceae</taxon>
        <taxon>Mamiellales</taxon>
        <taxon>Bathycoccaceae</taxon>
        <taxon>Ostreococcus</taxon>
    </lineage>
</organism>
<feature type="region of interest" description="Disordered" evidence="4">
    <location>
        <begin position="333"/>
        <end position="354"/>
    </location>
</feature>
<name>A4S7Y5_OSTLU</name>
<feature type="compositionally biased region" description="Acidic residues" evidence="4">
    <location>
        <begin position="278"/>
        <end position="288"/>
    </location>
</feature>
<evidence type="ECO:0000313" key="5">
    <source>
        <dbReference type="EMBL" id="ABO99823.1"/>
    </source>
</evidence>
<dbReference type="Gene3D" id="3.80.10.10">
    <property type="entry name" value="Ribonuclease Inhibitor"/>
    <property type="match status" value="2"/>
</dbReference>
<feature type="compositionally biased region" description="Basic and acidic residues" evidence="4">
    <location>
        <begin position="424"/>
        <end position="438"/>
    </location>
</feature>
<protein>
    <submittedName>
        <fullName evidence="5">Uncharacterized protein</fullName>
    </submittedName>
</protein>
<evidence type="ECO:0000256" key="1">
    <source>
        <dbReference type="ARBA" id="ARBA00004430"/>
    </source>
</evidence>
<dbReference type="OrthoDB" id="542800at2759"/>
<dbReference type="PANTHER" id="PTHR46652">
    <property type="entry name" value="LEUCINE-RICH REPEAT AND IQ DOMAIN-CONTAINING PROTEIN 1-RELATED"/>
    <property type="match status" value="1"/>
</dbReference>
<keyword evidence="3" id="KW-0677">Repeat</keyword>
<evidence type="ECO:0000256" key="3">
    <source>
        <dbReference type="ARBA" id="ARBA00022737"/>
    </source>
</evidence>
<feature type="region of interest" description="Disordered" evidence="4">
    <location>
        <begin position="257"/>
        <end position="319"/>
    </location>
</feature>
<comment type="subcellular location">
    <subcellularLocation>
        <location evidence="1">Cytoplasm</location>
        <location evidence="1">Cytoskeleton</location>
        <location evidence="1">Cilium axoneme</location>
    </subcellularLocation>
</comment>
<feature type="region of interest" description="Disordered" evidence="4">
    <location>
        <begin position="384"/>
        <end position="445"/>
    </location>
</feature>
<dbReference type="eggNOG" id="KOG0531">
    <property type="taxonomic scope" value="Eukaryota"/>
</dbReference>
<keyword evidence="2" id="KW-0433">Leucine-rich repeat</keyword>
<dbReference type="GO" id="GO:0005930">
    <property type="term" value="C:axoneme"/>
    <property type="evidence" value="ECO:0007669"/>
    <property type="project" value="UniProtKB-SubCell"/>
</dbReference>
<dbReference type="Pfam" id="PF13855">
    <property type="entry name" value="LRR_8"/>
    <property type="match status" value="1"/>
</dbReference>
<dbReference type="InterPro" id="IPR032675">
    <property type="entry name" value="LRR_dom_sf"/>
</dbReference>
<reference evidence="5 6" key="1">
    <citation type="journal article" date="2007" name="Proc. Natl. Acad. Sci. U.S.A.">
        <title>The tiny eukaryote Ostreococcus provides genomic insights into the paradox of plankton speciation.</title>
        <authorList>
            <person name="Palenik B."/>
            <person name="Grimwood J."/>
            <person name="Aerts A."/>
            <person name="Rouze P."/>
            <person name="Salamov A."/>
            <person name="Putnam N."/>
            <person name="Dupont C."/>
            <person name="Jorgensen R."/>
            <person name="Derelle E."/>
            <person name="Rombauts S."/>
            <person name="Zhou K."/>
            <person name="Otillar R."/>
            <person name="Merchant S.S."/>
            <person name="Podell S."/>
            <person name="Gaasterland T."/>
            <person name="Napoli C."/>
            <person name="Gendler K."/>
            <person name="Manuell A."/>
            <person name="Tai V."/>
            <person name="Vallon O."/>
            <person name="Piganeau G."/>
            <person name="Jancek S."/>
            <person name="Heijde M."/>
            <person name="Jabbari K."/>
            <person name="Bowler C."/>
            <person name="Lohr M."/>
            <person name="Robbens S."/>
            <person name="Werner G."/>
            <person name="Dubchak I."/>
            <person name="Pazour G.J."/>
            <person name="Ren Q."/>
            <person name="Paulsen I."/>
            <person name="Delwiche C."/>
            <person name="Schmutz J."/>
            <person name="Rokhsar D."/>
            <person name="Van de Peer Y."/>
            <person name="Moreau H."/>
            <person name="Grigoriev I.V."/>
        </authorList>
    </citation>
    <scope>NUCLEOTIDE SEQUENCE [LARGE SCALE GENOMIC DNA]</scope>
    <source>
        <strain evidence="5 6">CCE9901</strain>
    </source>
</reference>
<dbReference type="Proteomes" id="UP000001568">
    <property type="component" value="Chromosome 14"/>
</dbReference>
<dbReference type="Gramene" id="ABO99823">
    <property type="protein sequence ID" value="ABO99823"/>
    <property type="gene ID" value="OSTLU_89214"/>
</dbReference>
<dbReference type="InterPro" id="IPR001611">
    <property type="entry name" value="Leu-rich_rpt"/>
</dbReference>
<dbReference type="RefSeq" id="XP_001421530.1">
    <property type="nucleotide sequence ID" value="XM_001421493.1"/>
</dbReference>